<comment type="similarity">
    <text evidence="6">Belongs to the RuvA family.</text>
</comment>
<comment type="subunit">
    <text evidence="6">Homotetramer. Forms an RuvA(8)-RuvB(12)-Holliday junction (HJ) complex. HJ DNA is sandwiched between 2 RuvA tetramers; dsDNA enters through RuvA and exits via RuvB. An RuvB hexamer assembles on each DNA strand where it exits the tetramer. Each RuvB hexamer is contacted by two RuvA subunits (via domain III) on 2 adjacent RuvB subunits; this complex drives branch migration. In the full resolvosome a probable DNA-RuvA(4)-RuvB(12)-RuvC(2) complex forms which resolves the HJ.</text>
</comment>
<evidence type="ECO:0000256" key="1">
    <source>
        <dbReference type="ARBA" id="ARBA00022490"/>
    </source>
</evidence>
<dbReference type="OrthoDB" id="5293449at2"/>
<evidence type="ECO:0000259" key="7">
    <source>
        <dbReference type="SMART" id="SM00278"/>
    </source>
</evidence>
<dbReference type="RefSeq" id="WP_073595048.1">
    <property type="nucleotide sequence ID" value="NZ_MRCE01000018.1"/>
</dbReference>
<dbReference type="InterPro" id="IPR012340">
    <property type="entry name" value="NA-bd_OB-fold"/>
</dbReference>
<dbReference type="Proteomes" id="UP000185860">
    <property type="component" value="Unassembled WGS sequence"/>
</dbReference>
<evidence type="ECO:0000256" key="2">
    <source>
        <dbReference type="ARBA" id="ARBA00022763"/>
    </source>
</evidence>
<keyword evidence="8" id="KW-0067">ATP-binding</keyword>
<dbReference type="SUPFAM" id="SSF46929">
    <property type="entry name" value="DNA helicase RuvA subunit, C-terminal domain"/>
    <property type="match status" value="1"/>
</dbReference>
<dbReference type="CDD" id="cd14332">
    <property type="entry name" value="UBA_RuvA_C"/>
    <property type="match status" value="1"/>
</dbReference>
<evidence type="ECO:0000313" key="9">
    <source>
        <dbReference type="Proteomes" id="UP000185860"/>
    </source>
</evidence>
<comment type="caution">
    <text evidence="8">The sequence shown here is derived from an EMBL/GenBank/DDBJ whole genome shotgun (WGS) entry which is preliminary data.</text>
</comment>
<dbReference type="AlphaFoldDB" id="A0A1U7IGE1"/>
<evidence type="ECO:0000256" key="3">
    <source>
        <dbReference type="ARBA" id="ARBA00023125"/>
    </source>
</evidence>
<evidence type="ECO:0000256" key="5">
    <source>
        <dbReference type="ARBA" id="ARBA00023204"/>
    </source>
</evidence>
<dbReference type="NCBIfam" id="TIGR00084">
    <property type="entry name" value="ruvA"/>
    <property type="match status" value="1"/>
</dbReference>
<dbReference type="SUPFAM" id="SSF47781">
    <property type="entry name" value="RuvA domain 2-like"/>
    <property type="match status" value="1"/>
</dbReference>
<keyword evidence="1 6" id="KW-0963">Cytoplasm</keyword>
<dbReference type="GO" id="GO:0005737">
    <property type="term" value="C:cytoplasm"/>
    <property type="evidence" value="ECO:0007669"/>
    <property type="project" value="UniProtKB-SubCell"/>
</dbReference>
<gene>
    <name evidence="6" type="primary">ruvA</name>
    <name evidence="8" type="ORF">NIES2119_18870</name>
</gene>
<comment type="subcellular location">
    <subcellularLocation>
        <location evidence="6">Cytoplasm</location>
    </subcellularLocation>
</comment>
<dbReference type="STRING" id="454136.NIES2119_18870"/>
<dbReference type="InterPro" id="IPR003583">
    <property type="entry name" value="Hlx-hairpin-Hlx_DNA-bd_motif"/>
</dbReference>
<dbReference type="GO" id="GO:0006281">
    <property type="term" value="P:DNA repair"/>
    <property type="evidence" value="ECO:0007669"/>
    <property type="project" value="UniProtKB-UniRule"/>
</dbReference>
<reference evidence="8 9" key="1">
    <citation type="submission" date="2016-11" db="EMBL/GenBank/DDBJ databases">
        <title>Draft Genome Sequences of Nine Cyanobacterial Strains from Diverse Habitats.</title>
        <authorList>
            <person name="Zhu T."/>
            <person name="Hou S."/>
            <person name="Lu X."/>
            <person name="Hess W.R."/>
        </authorList>
    </citation>
    <scope>NUCLEOTIDE SEQUENCE [LARGE SCALE GENOMIC DNA]</scope>
    <source>
        <strain evidence="8 9">IAM M-71</strain>
    </source>
</reference>
<comment type="function">
    <text evidence="6">The RuvA-RuvB-RuvC complex processes Holliday junction (HJ) DNA during genetic recombination and DNA repair, while the RuvA-RuvB complex plays an important role in the rescue of blocked DNA replication forks via replication fork reversal (RFR). RuvA specifically binds to HJ cruciform DNA, conferring on it an open structure. The RuvB hexamer acts as an ATP-dependent pump, pulling dsDNA into and through the RuvAB complex. HJ branch migration allows RuvC to scan DNA until it finds its consensus sequence, where it cleaves and resolves the cruciform DNA.</text>
</comment>
<dbReference type="Gene3D" id="1.10.150.20">
    <property type="entry name" value="5' to 3' exonuclease, C-terminal subdomain"/>
    <property type="match status" value="1"/>
</dbReference>
<dbReference type="InterPro" id="IPR010994">
    <property type="entry name" value="RuvA_2-like"/>
</dbReference>
<dbReference type="GO" id="GO:0009379">
    <property type="term" value="C:Holliday junction helicase complex"/>
    <property type="evidence" value="ECO:0007669"/>
    <property type="project" value="InterPro"/>
</dbReference>
<comment type="domain">
    <text evidence="6">Has three domains with a flexible linker between the domains II and III and assumes an 'L' shape. Domain III is highly mobile and contacts RuvB.</text>
</comment>
<dbReference type="GO" id="GO:0048476">
    <property type="term" value="C:Holliday junction resolvase complex"/>
    <property type="evidence" value="ECO:0007669"/>
    <property type="project" value="UniProtKB-UniRule"/>
</dbReference>
<dbReference type="Pfam" id="PF01330">
    <property type="entry name" value="RuvA_N"/>
    <property type="match status" value="1"/>
</dbReference>
<proteinExistence type="inferred from homology"/>
<dbReference type="InterPro" id="IPR000085">
    <property type="entry name" value="RuvA"/>
</dbReference>
<feature type="region of interest" description="Domain III" evidence="6">
    <location>
        <begin position="154"/>
        <end position="211"/>
    </location>
</feature>
<keyword evidence="2 6" id="KW-0227">DNA damage</keyword>
<dbReference type="SUPFAM" id="SSF50249">
    <property type="entry name" value="Nucleic acid-binding proteins"/>
    <property type="match status" value="1"/>
</dbReference>
<dbReference type="Gene3D" id="2.40.50.140">
    <property type="entry name" value="Nucleic acid-binding proteins"/>
    <property type="match status" value="1"/>
</dbReference>
<dbReference type="InterPro" id="IPR036267">
    <property type="entry name" value="RuvA_C_sf"/>
</dbReference>
<keyword evidence="8" id="KW-0378">Hydrolase</keyword>
<keyword evidence="5 6" id="KW-0234">DNA repair</keyword>
<comment type="caution">
    <text evidence="6">Lacks conserved residue(s) required for the propagation of feature annotation.</text>
</comment>
<dbReference type="GO" id="GO:0005524">
    <property type="term" value="F:ATP binding"/>
    <property type="evidence" value="ECO:0007669"/>
    <property type="project" value="InterPro"/>
</dbReference>
<accession>A0A1U7IGE1</accession>
<dbReference type="GO" id="GO:0006310">
    <property type="term" value="P:DNA recombination"/>
    <property type="evidence" value="ECO:0007669"/>
    <property type="project" value="UniProtKB-UniRule"/>
</dbReference>
<dbReference type="Gene3D" id="1.10.8.10">
    <property type="entry name" value="DNA helicase RuvA subunit, C-terminal domain"/>
    <property type="match status" value="1"/>
</dbReference>
<evidence type="ECO:0000313" key="8">
    <source>
        <dbReference type="EMBL" id="OKH36053.1"/>
    </source>
</evidence>
<dbReference type="InterPro" id="IPR011114">
    <property type="entry name" value="RuvA_C"/>
</dbReference>
<sequence length="211" mass="22748">MIAYLKGTIASIYKVSGNRWTLILEVNSLAYELQVPSNLVQQLPEIGATAQIFTHFLIREDQAILYGFGSTAERDLFRQLISVSGIGAALAIALLDTLGLPDLVQAIVTGNIRALAKTPGVGNKTAERIALELKTKLSQWRTETGLSQSIPSGPSAAIIEDVEMTLLALGYTHNEVSKAIKAVSEDSLIAKSKNAEDWIRSAIAWLSQEVG</sequence>
<keyword evidence="8" id="KW-0347">Helicase</keyword>
<dbReference type="SMART" id="SM00278">
    <property type="entry name" value="HhH1"/>
    <property type="match status" value="2"/>
</dbReference>
<organism evidence="8 9">
    <name type="scientific">[Phormidium ambiguum] IAM M-71</name>
    <dbReference type="NCBI Taxonomy" id="454136"/>
    <lineage>
        <taxon>Bacteria</taxon>
        <taxon>Bacillati</taxon>
        <taxon>Cyanobacteriota</taxon>
        <taxon>Cyanophyceae</taxon>
        <taxon>Oscillatoriophycideae</taxon>
        <taxon>Aerosakkonematales</taxon>
        <taxon>Aerosakkonemataceae</taxon>
        <taxon>Floridanema</taxon>
    </lineage>
</organism>
<keyword evidence="3 6" id="KW-0238">DNA-binding</keyword>
<dbReference type="GO" id="GO:0000400">
    <property type="term" value="F:four-way junction DNA binding"/>
    <property type="evidence" value="ECO:0007669"/>
    <property type="project" value="UniProtKB-UniRule"/>
</dbReference>
<dbReference type="Pfam" id="PF14520">
    <property type="entry name" value="HHH_5"/>
    <property type="match status" value="1"/>
</dbReference>
<name>A0A1U7IGE1_9CYAN</name>
<keyword evidence="4 6" id="KW-0233">DNA recombination</keyword>
<feature type="domain" description="Helix-hairpin-helix DNA-binding motif class 1" evidence="7">
    <location>
        <begin position="78"/>
        <end position="97"/>
    </location>
</feature>
<feature type="domain" description="Helix-hairpin-helix DNA-binding motif class 1" evidence="7">
    <location>
        <begin position="113"/>
        <end position="132"/>
    </location>
</feature>
<dbReference type="InterPro" id="IPR013849">
    <property type="entry name" value="DNA_helicase_Holl-junc_RuvA_I"/>
</dbReference>
<evidence type="ECO:0000256" key="6">
    <source>
        <dbReference type="HAMAP-Rule" id="MF_00031"/>
    </source>
</evidence>
<dbReference type="HAMAP" id="MF_00031">
    <property type="entry name" value="DNA_HJ_migration_RuvA"/>
    <property type="match status" value="1"/>
</dbReference>
<dbReference type="GO" id="GO:0009378">
    <property type="term" value="F:four-way junction helicase activity"/>
    <property type="evidence" value="ECO:0007669"/>
    <property type="project" value="InterPro"/>
</dbReference>
<dbReference type="EMBL" id="MRCE01000018">
    <property type="protein sequence ID" value="OKH36053.1"/>
    <property type="molecule type" value="Genomic_DNA"/>
</dbReference>
<evidence type="ECO:0000256" key="4">
    <source>
        <dbReference type="ARBA" id="ARBA00023172"/>
    </source>
</evidence>
<dbReference type="Pfam" id="PF07499">
    <property type="entry name" value="RuvA_C"/>
    <property type="match status" value="1"/>
</dbReference>
<keyword evidence="8" id="KW-0547">Nucleotide-binding</keyword>
<protein>
    <recommendedName>
        <fullName evidence="6">Holliday junction branch migration complex subunit RuvA</fullName>
    </recommendedName>
</protein>